<organism evidence="1 2">
    <name type="scientific">Rhodopirellula sallentina SM41</name>
    <dbReference type="NCBI Taxonomy" id="1263870"/>
    <lineage>
        <taxon>Bacteria</taxon>
        <taxon>Pseudomonadati</taxon>
        <taxon>Planctomycetota</taxon>
        <taxon>Planctomycetia</taxon>
        <taxon>Pirellulales</taxon>
        <taxon>Pirellulaceae</taxon>
        <taxon>Rhodopirellula</taxon>
    </lineage>
</organism>
<proteinExistence type="predicted"/>
<sequence>MGNLSCKCSPSSGTSILAFLNCVSAQISPEFKQGAIFMSRVLSFLVFYFCSSLPLSVVAQDLGRWKNIASFRPSESIQKAVQARGDSWTVHRIEDGIGPINLDFYPIRVEKMPKIDGKRSSAPQLLEYVRTNLNDFVETDIALFREFKGVDKTKWLSASPEGAILIVDIEMMLGLKDRAPVVASLVTPGEWRFSTVRGGEAESSDPSAHPVAGNRAFGFVGGDSGPWTFYTVGADRANRIVDALATAKVIGEPGFKAADKLWRSFQTKLVAFINDHGGKASVDSTKIISKRYDWGEISKNKSVYDTSGQPAWVPVPQ</sequence>
<gene>
    <name evidence="1" type="ORF">RSSM_02732</name>
</gene>
<evidence type="ECO:0000313" key="1">
    <source>
        <dbReference type="EMBL" id="EMI55839.1"/>
    </source>
</evidence>
<protein>
    <submittedName>
        <fullName evidence="1">Uncharacterized protein</fullName>
    </submittedName>
</protein>
<evidence type="ECO:0000313" key="2">
    <source>
        <dbReference type="Proteomes" id="UP000011885"/>
    </source>
</evidence>
<keyword evidence="2" id="KW-1185">Reference proteome</keyword>
<dbReference type="EMBL" id="ANOH01000193">
    <property type="protein sequence ID" value="EMI55839.1"/>
    <property type="molecule type" value="Genomic_DNA"/>
</dbReference>
<dbReference type="PATRIC" id="fig|1263870.3.peg.2904"/>
<reference evidence="1 2" key="1">
    <citation type="journal article" date="2013" name="Mar. Genomics">
        <title>Expression of sulfatases in Rhodopirellula baltica and the diversity of sulfatases in the genus Rhodopirellula.</title>
        <authorList>
            <person name="Wegner C.E."/>
            <person name="Richter-Heitmann T."/>
            <person name="Klindworth A."/>
            <person name="Klockow C."/>
            <person name="Richter M."/>
            <person name="Achstetter T."/>
            <person name="Glockner F.O."/>
            <person name="Harder J."/>
        </authorList>
    </citation>
    <scope>NUCLEOTIDE SEQUENCE [LARGE SCALE GENOMIC DNA]</scope>
    <source>
        <strain evidence="1 2">SM41</strain>
    </source>
</reference>
<dbReference type="AlphaFoldDB" id="M5U3K2"/>
<accession>M5U3K2</accession>
<dbReference type="Proteomes" id="UP000011885">
    <property type="component" value="Unassembled WGS sequence"/>
</dbReference>
<name>M5U3K2_9BACT</name>
<comment type="caution">
    <text evidence="1">The sequence shown here is derived from an EMBL/GenBank/DDBJ whole genome shotgun (WGS) entry which is preliminary data.</text>
</comment>